<proteinExistence type="inferred from homology"/>
<evidence type="ECO:0000256" key="2">
    <source>
        <dbReference type="ARBA" id="ARBA00022801"/>
    </source>
</evidence>
<comment type="caution">
    <text evidence="5">The sequence shown here is derived from an EMBL/GenBank/DDBJ whole genome shotgun (WGS) entry which is preliminary data.</text>
</comment>
<dbReference type="Pfam" id="PF00293">
    <property type="entry name" value="NUDIX"/>
    <property type="match status" value="1"/>
</dbReference>
<dbReference type="Gene3D" id="3.90.79.10">
    <property type="entry name" value="Nucleoside Triphosphate Pyrophosphohydrolase"/>
    <property type="match status" value="1"/>
</dbReference>
<evidence type="ECO:0000313" key="5">
    <source>
        <dbReference type="EMBL" id="MFB9312292.1"/>
    </source>
</evidence>
<dbReference type="PROSITE" id="PS51462">
    <property type="entry name" value="NUDIX"/>
    <property type="match status" value="1"/>
</dbReference>
<dbReference type="CDD" id="cd03673">
    <property type="entry name" value="NUDIX_Ap6A_hydrolase"/>
    <property type="match status" value="1"/>
</dbReference>
<protein>
    <submittedName>
        <fullName evidence="5">NUDIX domain-containing protein</fullName>
    </submittedName>
</protein>
<dbReference type="PANTHER" id="PTHR21340:SF0">
    <property type="entry name" value="BIS(5'-NUCLEOSYL)-TETRAPHOSPHATASE [ASYMMETRICAL]"/>
    <property type="match status" value="1"/>
</dbReference>
<dbReference type="InterPro" id="IPR020476">
    <property type="entry name" value="Nudix_hydrolase"/>
</dbReference>
<dbReference type="EMBL" id="JBHMDG010000005">
    <property type="protein sequence ID" value="MFB9312292.1"/>
    <property type="molecule type" value="Genomic_DNA"/>
</dbReference>
<reference evidence="5 6" key="1">
    <citation type="submission" date="2024-09" db="EMBL/GenBank/DDBJ databases">
        <authorList>
            <person name="Sun Q."/>
            <person name="Mori K."/>
        </authorList>
    </citation>
    <scope>NUCLEOTIDE SEQUENCE [LARGE SCALE GENOMIC DNA]</scope>
    <source>
        <strain evidence="5 6">JCM 9626</strain>
    </source>
</reference>
<comment type="similarity">
    <text evidence="1 3">Belongs to the Nudix hydrolase family.</text>
</comment>
<organism evidence="5 6">
    <name type="scientific">Nocardioides plantarum</name>
    <dbReference type="NCBI Taxonomy" id="29299"/>
    <lineage>
        <taxon>Bacteria</taxon>
        <taxon>Bacillati</taxon>
        <taxon>Actinomycetota</taxon>
        <taxon>Actinomycetes</taxon>
        <taxon>Propionibacteriales</taxon>
        <taxon>Nocardioidaceae</taxon>
        <taxon>Nocardioides</taxon>
    </lineage>
</organism>
<dbReference type="SUPFAM" id="SSF53254">
    <property type="entry name" value="Phosphoglycerate mutase-like"/>
    <property type="match status" value="1"/>
</dbReference>
<sequence length="291" mass="32174">MPAPAAKAVRAAGVVVFRPGRRVLLVHRPKYDDWSFPKGKLDPGEHATTAAVREVAEETGLHVRLCLPLHDQAYRVLAGHKTVHYWTGRVVGDDDVSRYRANDEIDAVRWVDLDEAADLLTYDHDSATLAEALGRRRRTHALVVLRHGRARSRSAWRRDDTERPLLRAGELQAERLVPVLAAYGVTQLVSSTSLRCRQTLAPFAGMTGWDLVTRRRLSEEGASPAGVRRVVTDTLALVAEGRSTVVCTHRPVLPEVFAALGLEDPGLDPGEMLVAHLRKGRVAGTERHLVR</sequence>
<dbReference type="InterPro" id="IPR015797">
    <property type="entry name" value="NUDIX_hydrolase-like_dom_sf"/>
</dbReference>
<keyword evidence="2 3" id="KW-0378">Hydrolase</keyword>
<dbReference type="Gene3D" id="3.40.50.1240">
    <property type="entry name" value="Phosphoglycerate mutase-like"/>
    <property type="match status" value="1"/>
</dbReference>
<dbReference type="SMART" id="SM00855">
    <property type="entry name" value="PGAM"/>
    <property type="match status" value="1"/>
</dbReference>
<dbReference type="InterPro" id="IPR051325">
    <property type="entry name" value="Nudix_hydrolase_domain"/>
</dbReference>
<dbReference type="PRINTS" id="PR00502">
    <property type="entry name" value="NUDIXFAMILY"/>
</dbReference>
<dbReference type="InterPro" id="IPR013078">
    <property type="entry name" value="His_Pase_superF_clade-1"/>
</dbReference>
<evidence type="ECO:0000313" key="6">
    <source>
        <dbReference type="Proteomes" id="UP001589750"/>
    </source>
</evidence>
<dbReference type="Proteomes" id="UP001589750">
    <property type="component" value="Unassembled WGS sequence"/>
</dbReference>
<dbReference type="CDD" id="cd07067">
    <property type="entry name" value="HP_PGM_like"/>
    <property type="match status" value="1"/>
</dbReference>
<dbReference type="Pfam" id="PF00300">
    <property type="entry name" value="His_Phos_1"/>
    <property type="match status" value="1"/>
</dbReference>
<dbReference type="InterPro" id="IPR020084">
    <property type="entry name" value="NUDIX_hydrolase_CS"/>
</dbReference>
<accession>A0ABV5K6C1</accession>
<dbReference type="PANTHER" id="PTHR21340">
    <property type="entry name" value="DIADENOSINE 5,5-P1,P4-TETRAPHOSPHATE PYROPHOSPHOHYDROLASE MUTT"/>
    <property type="match status" value="1"/>
</dbReference>
<dbReference type="InterPro" id="IPR029033">
    <property type="entry name" value="His_PPase_superfam"/>
</dbReference>
<evidence type="ECO:0000256" key="3">
    <source>
        <dbReference type="RuleBase" id="RU003476"/>
    </source>
</evidence>
<name>A0ABV5K6C1_9ACTN</name>
<gene>
    <name evidence="5" type="ORF">ACFFRI_04485</name>
</gene>
<evidence type="ECO:0000256" key="1">
    <source>
        <dbReference type="ARBA" id="ARBA00005582"/>
    </source>
</evidence>
<dbReference type="SUPFAM" id="SSF55811">
    <property type="entry name" value="Nudix"/>
    <property type="match status" value="1"/>
</dbReference>
<dbReference type="InterPro" id="IPR000086">
    <property type="entry name" value="NUDIX_hydrolase_dom"/>
</dbReference>
<dbReference type="RefSeq" id="WP_140008384.1">
    <property type="nucleotide sequence ID" value="NZ_JBHMDG010000005.1"/>
</dbReference>
<dbReference type="PROSITE" id="PS00893">
    <property type="entry name" value="NUDIX_BOX"/>
    <property type="match status" value="1"/>
</dbReference>
<evidence type="ECO:0000259" key="4">
    <source>
        <dbReference type="PROSITE" id="PS51462"/>
    </source>
</evidence>
<feature type="domain" description="Nudix hydrolase" evidence="4">
    <location>
        <begin position="7"/>
        <end position="133"/>
    </location>
</feature>
<keyword evidence="6" id="KW-1185">Reference proteome</keyword>